<protein>
    <submittedName>
        <fullName evidence="1">Uncharacterized protein</fullName>
    </submittedName>
</protein>
<dbReference type="Proteomes" id="UP001199916">
    <property type="component" value="Unassembled WGS sequence"/>
</dbReference>
<name>A0ABS8YFV9_9BACL</name>
<comment type="caution">
    <text evidence="1">The sequence shown here is derived from an EMBL/GenBank/DDBJ whole genome shotgun (WGS) entry which is preliminary data.</text>
</comment>
<proteinExistence type="predicted"/>
<evidence type="ECO:0000313" key="2">
    <source>
        <dbReference type="Proteomes" id="UP001199916"/>
    </source>
</evidence>
<sequence>MRARKILELSVDLADPYRETTLAIRAILDTFRTQEDQVGMLRMLRADIDGLLKGVEQDGE</sequence>
<dbReference type="EMBL" id="JAJNBZ010000005">
    <property type="protein sequence ID" value="MCE5169420.1"/>
    <property type="molecule type" value="Genomic_DNA"/>
</dbReference>
<gene>
    <name evidence="1" type="ORF">LQV63_08855</name>
</gene>
<dbReference type="RefSeq" id="WP_233696425.1">
    <property type="nucleotide sequence ID" value="NZ_JAJNBZ010000005.1"/>
</dbReference>
<evidence type="ECO:0000313" key="1">
    <source>
        <dbReference type="EMBL" id="MCE5169420.1"/>
    </source>
</evidence>
<accession>A0ABS8YFV9</accession>
<organism evidence="1 2">
    <name type="scientific">Paenibacillus profundus</name>
    <dbReference type="NCBI Taxonomy" id="1173085"/>
    <lineage>
        <taxon>Bacteria</taxon>
        <taxon>Bacillati</taxon>
        <taxon>Bacillota</taxon>
        <taxon>Bacilli</taxon>
        <taxon>Bacillales</taxon>
        <taxon>Paenibacillaceae</taxon>
        <taxon>Paenibacillus</taxon>
    </lineage>
</organism>
<reference evidence="1 2" key="1">
    <citation type="submission" date="2021-11" db="EMBL/GenBank/DDBJ databases">
        <title>Draft genome sequence of Paenibacillus profundus YoMME, a new Gram-positive bacteria with exoelectrogenic properties.</title>
        <authorList>
            <person name="Hubenova Y."/>
            <person name="Hubenova E."/>
            <person name="Manasiev Y."/>
            <person name="Peykov S."/>
            <person name="Mitov M."/>
        </authorList>
    </citation>
    <scope>NUCLEOTIDE SEQUENCE [LARGE SCALE GENOMIC DNA]</scope>
    <source>
        <strain evidence="1 2">YoMME</strain>
    </source>
</reference>
<keyword evidence="2" id="KW-1185">Reference proteome</keyword>